<dbReference type="Gene3D" id="2.160.20.110">
    <property type="match status" value="1"/>
</dbReference>
<name>A0A5J4R1P9_9ZZZZ</name>
<dbReference type="AlphaFoldDB" id="A0A5J4R1P9"/>
<sequence length="809" mass="90527">MKRTILYPHLLTCLSLLFFWTGCEREEFVSERIALNALEVQLGVVTRASSDGDDPTLTAPNNRRNWVLEVQIEGSHAEDYVFSEQDEVWIPKSNPVYFPASVNNDGCNVSFTLRPPTSSNATTGQDGSKAGLLEADTLKSTLRMRPQGNYLISLAHTNSLIEIAFEQSLENRVVEIALRGSKIHPYSIDNKNYMCIVPGGSNNITLTTKAEETERQYTLDIDSGTKPNTRYVFNVTYPPPPLYDMIIHASIISPWSTTTGDNAILEEANVPPSFAKEFIHIEGYTGVISLLISDTLVRLYPHLNSKERGEGIYYFPSTILKYKVIDSLLLEEHSENIRIGRNTSDINPINLKVDSNGKLILREKDGNILINTVDEILLVHTNLESNYKQEADIDLSCISKRSWEPIGNFGAPFKGTYDGNGYAIHSLNMDIKKITSWNPDHLEEPVGLISYHKKFYWMLPAGAVGLFGVNQGTITNVHIASGTMSVSEIKIETTKSIALGAVCGYNDGGYITSCTNKAELNVHTLSSESILVNDDIFTIGGICGTSRGSIEYSINYGDIFAEKGISMRFLIGGICGSLYSRYQTDKIKINSCINHGNMSSAYLSSWNVLGIECGGISGMMYYLDYNRSGFRETIQYISNCYNTGDFIDRGERDYPFGGECGGITPEVFFPLSMYSCNINSCYNIGEIKIPLSRLEIPSTGPIICTIHELFENPPLPFKLPVENCFYNVTFWKDVDHSHQQFYSTISYDVSYVEVLEYERNASEIIFKSIPAFSLDSWPTSESWDTNVWKDLGSWNNGNPIYPKLMFEKD</sequence>
<reference evidence="1" key="1">
    <citation type="submission" date="2019-03" db="EMBL/GenBank/DDBJ databases">
        <title>Single cell metagenomics reveals metabolic interactions within the superorganism composed of flagellate Streblomastix strix and complex community of Bacteroidetes bacteria on its surface.</title>
        <authorList>
            <person name="Treitli S.C."/>
            <person name="Kolisko M."/>
            <person name="Husnik F."/>
            <person name="Keeling P."/>
            <person name="Hampl V."/>
        </authorList>
    </citation>
    <scope>NUCLEOTIDE SEQUENCE</scope>
    <source>
        <strain evidence="1">STM</strain>
    </source>
</reference>
<organism evidence="1">
    <name type="scientific">termite gut metagenome</name>
    <dbReference type="NCBI Taxonomy" id="433724"/>
    <lineage>
        <taxon>unclassified sequences</taxon>
        <taxon>metagenomes</taxon>
        <taxon>organismal metagenomes</taxon>
    </lineage>
</organism>
<evidence type="ECO:0008006" key="2">
    <source>
        <dbReference type="Google" id="ProtNLM"/>
    </source>
</evidence>
<accession>A0A5J4R1P9</accession>
<dbReference type="PROSITE" id="PS51257">
    <property type="entry name" value="PROKAR_LIPOPROTEIN"/>
    <property type="match status" value="1"/>
</dbReference>
<comment type="caution">
    <text evidence="1">The sequence shown here is derived from an EMBL/GenBank/DDBJ whole genome shotgun (WGS) entry which is preliminary data.</text>
</comment>
<protein>
    <recommendedName>
        <fullName evidence="2">GLUG domain-containing protein</fullName>
    </recommendedName>
</protein>
<dbReference type="EMBL" id="SNRY01001986">
    <property type="protein sequence ID" value="KAA6327475.1"/>
    <property type="molecule type" value="Genomic_DNA"/>
</dbReference>
<gene>
    <name evidence="1" type="ORF">EZS27_023539</name>
</gene>
<evidence type="ECO:0000313" key="1">
    <source>
        <dbReference type="EMBL" id="KAA6327475.1"/>
    </source>
</evidence>
<proteinExistence type="predicted"/>